<comment type="caution">
    <text evidence="4">The sequence shown here is derived from an EMBL/GenBank/DDBJ whole genome shotgun (WGS) entry which is preliminary data.</text>
</comment>
<dbReference type="GO" id="GO:0005739">
    <property type="term" value="C:mitochondrion"/>
    <property type="evidence" value="ECO:0007669"/>
    <property type="project" value="UniProtKB-ARBA"/>
</dbReference>
<sequence>MSALNIFRNGLRSKVSSQSFTNTRLNAFITTSKCRASFSRGFAQVAQKAPSDGDKPPKPKASTPLRRAAAASLPIRANPTPTRSVIQPVFTLATAERYLLTRLHKQLPSGSLHLHDSLWVPKWGVDGKEGEIFVFANGSFVCWGLGEEEATKFATQVLSRAGVEVSPLKEPETEDLEFVTDPNEKTRLQGDLIILGETPPPDSDDAMPSSLPLSVLPKETLLARYAYSQALARSTALSTLEVSLEDYLSSMAQLPDSLARTGKPGLPRVALVKKLGELLKFRQGLNLNRENFSDTPDFYWAEPVLEGYFNSLSNALEMRARTRSINDKITYAAEMQSVLRQLLTETSAHSMELIIILLIAVEVVICLIRDGPELWEMAFGPKHSSKDESDKASTST</sequence>
<evidence type="ECO:0000259" key="3">
    <source>
        <dbReference type="Pfam" id="PF02582"/>
    </source>
</evidence>
<dbReference type="Proteomes" id="UP001212997">
    <property type="component" value="Unassembled WGS sequence"/>
</dbReference>
<organism evidence="4 5">
    <name type="scientific">Meripilus lineatus</name>
    <dbReference type="NCBI Taxonomy" id="2056292"/>
    <lineage>
        <taxon>Eukaryota</taxon>
        <taxon>Fungi</taxon>
        <taxon>Dikarya</taxon>
        <taxon>Basidiomycota</taxon>
        <taxon>Agaricomycotina</taxon>
        <taxon>Agaricomycetes</taxon>
        <taxon>Polyporales</taxon>
        <taxon>Meripilaceae</taxon>
        <taxon>Meripilus</taxon>
    </lineage>
</organism>
<evidence type="ECO:0000313" key="5">
    <source>
        <dbReference type="Proteomes" id="UP001212997"/>
    </source>
</evidence>
<feature type="region of interest" description="Disordered" evidence="2">
    <location>
        <begin position="45"/>
        <end position="69"/>
    </location>
</feature>
<name>A0AAD5UXZ2_9APHY</name>
<dbReference type="InterPro" id="IPR003734">
    <property type="entry name" value="DUF155"/>
</dbReference>
<feature type="domain" description="DUF155" evidence="3">
    <location>
        <begin position="132"/>
        <end position="326"/>
    </location>
</feature>
<dbReference type="PANTHER" id="PTHR16255:SF1">
    <property type="entry name" value="REQUIRED FOR MEIOTIC NUCLEAR DIVISION PROTEIN 1 HOMOLOG"/>
    <property type="match status" value="1"/>
</dbReference>
<gene>
    <name evidence="4" type="ORF">NLI96_g8194</name>
</gene>
<evidence type="ECO:0000256" key="2">
    <source>
        <dbReference type="SAM" id="MobiDB-lite"/>
    </source>
</evidence>
<accession>A0AAD5UXZ2</accession>
<evidence type="ECO:0000313" key="4">
    <source>
        <dbReference type="EMBL" id="KAJ3480653.1"/>
    </source>
</evidence>
<dbReference type="AlphaFoldDB" id="A0AAD5UXZ2"/>
<proteinExistence type="inferred from homology"/>
<dbReference type="EMBL" id="JANAWD010000363">
    <property type="protein sequence ID" value="KAJ3480653.1"/>
    <property type="molecule type" value="Genomic_DNA"/>
</dbReference>
<dbReference type="InterPro" id="IPR051624">
    <property type="entry name" value="RMD1/Sad1-interacting"/>
</dbReference>
<comment type="similarity">
    <text evidence="1">Belongs to the RMD1/sif2 family.</text>
</comment>
<dbReference type="GO" id="GO:0070131">
    <property type="term" value="P:positive regulation of mitochondrial translation"/>
    <property type="evidence" value="ECO:0007669"/>
    <property type="project" value="TreeGrafter"/>
</dbReference>
<protein>
    <recommendedName>
        <fullName evidence="3">DUF155 domain-containing protein</fullName>
    </recommendedName>
</protein>
<dbReference type="PANTHER" id="PTHR16255">
    <property type="entry name" value="REQUIRED FOR MEIOTIC NUCLEAR DIVISION PROTEIN 1 HOMOLOG"/>
    <property type="match status" value="1"/>
</dbReference>
<keyword evidence="5" id="KW-1185">Reference proteome</keyword>
<evidence type="ECO:0000256" key="1">
    <source>
        <dbReference type="ARBA" id="ARBA00008306"/>
    </source>
</evidence>
<reference evidence="4" key="1">
    <citation type="submission" date="2022-07" db="EMBL/GenBank/DDBJ databases">
        <title>Genome Sequence of Physisporinus lineatus.</title>
        <authorList>
            <person name="Buettner E."/>
        </authorList>
    </citation>
    <scope>NUCLEOTIDE SEQUENCE</scope>
    <source>
        <strain evidence="4">VT162</strain>
    </source>
</reference>
<dbReference type="Pfam" id="PF02582">
    <property type="entry name" value="DUF155"/>
    <property type="match status" value="1"/>
</dbReference>